<dbReference type="InParanoid" id="A2EIA0"/>
<dbReference type="GO" id="GO:0005852">
    <property type="term" value="C:eukaryotic translation initiation factor 3 complex"/>
    <property type="evidence" value="ECO:0000318"/>
    <property type="project" value="GO_Central"/>
</dbReference>
<dbReference type="STRING" id="5722.A2EIA0"/>
<dbReference type="eggNOG" id="KOG2314">
    <property type="taxonomic scope" value="Eukaryota"/>
</dbReference>
<dbReference type="AlphaFoldDB" id="A2EIA0"/>
<dbReference type="InterPro" id="IPR013979">
    <property type="entry name" value="TIF_beta_prop-like"/>
</dbReference>
<dbReference type="FunCoup" id="A2EIA0">
    <property type="interactions" value="1191"/>
</dbReference>
<dbReference type="RefSeq" id="XP_001319805.1">
    <property type="nucleotide sequence ID" value="XM_001319770.1"/>
</dbReference>
<dbReference type="OMA" id="LWGGPQF"/>
<dbReference type="PANTHER" id="PTHR14068">
    <property type="entry name" value="EUKARYOTIC TRANSLATION INITIATION FACTOR 3 EIF3 -RELATED"/>
    <property type="match status" value="1"/>
</dbReference>
<evidence type="ECO:0000313" key="6">
    <source>
        <dbReference type="EMBL" id="EAY07582.1"/>
    </source>
</evidence>
<dbReference type="Proteomes" id="UP000001542">
    <property type="component" value="Unassembled WGS sequence"/>
</dbReference>
<dbReference type="Pfam" id="PF08662">
    <property type="entry name" value="eIF2A"/>
    <property type="match status" value="1"/>
</dbReference>
<accession>A2EIA0</accession>
<organism evidence="6 7">
    <name type="scientific">Trichomonas vaginalis (strain ATCC PRA-98 / G3)</name>
    <dbReference type="NCBI Taxonomy" id="412133"/>
    <lineage>
        <taxon>Eukaryota</taxon>
        <taxon>Metamonada</taxon>
        <taxon>Parabasalia</taxon>
        <taxon>Trichomonadida</taxon>
        <taxon>Trichomonadidae</taxon>
        <taxon>Trichomonas</taxon>
    </lineage>
</organism>
<dbReference type="VEuPathDB" id="TrichDB:TVAGG3_0060200"/>
<evidence type="ECO:0000256" key="3">
    <source>
        <dbReference type="ARBA" id="ARBA00022884"/>
    </source>
</evidence>
<dbReference type="GO" id="GO:0003743">
    <property type="term" value="F:translation initiation factor activity"/>
    <property type="evidence" value="ECO:0007669"/>
    <property type="project" value="UniProtKB-KW"/>
</dbReference>
<dbReference type="OrthoDB" id="10250414at2759"/>
<dbReference type="InterPro" id="IPR011400">
    <property type="entry name" value="EIF3B"/>
</dbReference>
<gene>
    <name evidence="6" type="ORF">TVAG_333940</name>
</gene>
<keyword evidence="1" id="KW-0963">Cytoplasm</keyword>
<evidence type="ECO:0000256" key="4">
    <source>
        <dbReference type="ARBA" id="ARBA00022917"/>
    </source>
</evidence>
<dbReference type="EMBL" id="DS113396">
    <property type="protein sequence ID" value="EAY07582.1"/>
    <property type="molecule type" value="Genomic_DNA"/>
</dbReference>
<dbReference type="PANTHER" id="PTHR14068:SF0">
    <property type="entry name" value="EUKARYOTIC TRANSLATION INITIATION FACTOR 3 SUBUNIT B"/>
    <property type="match status" value="1"/>
</dbReference>
<dbReference type="VEuPathDB" id="TrichDB:TVAG_333940"/>
<dbReference type="KEGG" id="tva:4765476"/>
<evidence type="ECO:0000313" key="7">
    <source>
        <dbReference type="Proteomes" id="UP000001542"/>
    </source>
</evidence>
<dbReference type="GO" id="GO:0003723">
    <property type="term" value="F:RNA binding"/>
    <property type="evidence" value="ECO:0007669"/>
    <property type="project" value="UniProtKB-KW"/>
</dbReference>
<keyword evidence="7" id="KW-1185">Reference proteome</keyword>
<reference evidence="6" key="2">
    <citation type="journal article" date="2007" name="Science">
        <title>Draft genome sequence of the sexually transmitted pathogen Trichomonas vaginalis.</title>
        <authorList>
            <person name="Carlton J.M."/>
            <person name="Hirt R.P."/>
            <person name="Silva J.C."/>
            <person name="Delcher A.L."/>
            <person name="Schatz M."/>
            <person name="Zhao Q."/>
            <person name="Wortman J.R."/>
            <person name="Bidwell S.L."/>
            <person name="Alsmark U.C.M."/>
            <person name="Besteiro S."/>
            <person name="Sicheritz-Ponten T."/>
            <person name="Noel C.J."/>
            <person name="Dacks J.B."/>
            <person name="Foster P.G."/>
            <person name="Simillion C."/>
            <person name="Van de Peer Y."/>
            <person name="Miranda-Saavedra D."/>
            <person name="Barton G.J."/>
            <person name="Westrop G.D."/>
            <person name="Mueller S."/>
            <person name="Dessi D."/>
            <person name="Fiori P.L."/>
            <person name="Ren Q."/>
            <person name="Paulsen I."/>
            <person name="Zhang H."/>
            <person name="Bastida-Corcuera F.D."/>
            <person name="Simoes-Barbosa A."/>
            <person name="Brown M.T."/>
            <person name="Hayes R.D."/>
            <person name="Mukherjee M."/>
            <person name="Okumura C.Y."/>
            <person name="Schneider R."/>
            <person name="Smith A.J."/>
            <person name="Vanacova S."/>
            <person name="Villalvazo M."/>
            <person name="Haas B.J."/>
            <person name="Pertea M."/>
            <person name="Feldblyum T.V."/>
            <person name="Utterback T.R."/>
            <person name="Shu C.L."/>
            <person name="Osoegawa K."/>
            <person name="de Jong P.J."/>
            <person name="Hrdy I."/>
            <person name="Horvathova L."/>
            <person name="Zubacova Z."/>
            <person name="Dolezal P."/>
            <person name="Malik S.B."/>
            <person name="Logsdon J.M. Jr."/>
            <person name="Henze K."/>
            <person name="Gupta A."/>
            <person name="Wang C.C."/>
            <person name="Dunne R.L."/>
            <person name="Upcroft J.A."/>
            <person name="Upcroft P."/>
            <person name="White O."/>
            <person name="Salzberg S.L."/>
            <person name="Tang P."/>
            <person name="Chiu C.-H."/>
            <person name="Lee Y.-S."/>
            <person name="Embley T.M."/>
            <person name="Coombs G.H."/>
            <person name="Mottram J.C."/>
            <person name="Tachezy J."/>
            <person name="Fraser-Liggett C.M."/>
            <person name="Johnson P.J."/>
        </authorList>
    </citation>
    <scope>NUCLEOTIDE SEQUENCE [LARGE SCALE GENOMIC DNA]</scope>
    <source>
        <strain evidence="6">G3</strain>
    </source>
</reference>
<dbReference type="InterPro" id="IPR015943">
    <property type="entry name" value="WD40/YVTN_repeat-like_dom_sf"/>
</dbReference>
<protein>
    <recommendedName>
        <fullName evidence="5">Translation initiation factor beta propellor-like domain-containing protein</fullName>
    </recommendedName>
</protein>
<dbReference type="SUPFAM" id="SSF82171">
    <property type="entry name" value="DPP6 N-terminal domain-like"/>
    <property type="match status" value="1"/>
</dbReference>
<sequence>MARKIDSIVIVIGLPITDESKIDQMSGYFLNLVKPLDPELTKEKIEVPTQDGKTIGALFIVCKDSDSARRLAFIGDYMQFDKKNRLRMFINNDYKKYIDSTNAPEQIAVAKPPSTPVEFSWYYTQPDMFDQIVYSAAGFPHVCWFNHNTAKLQQIELPQYIQKSNDVFFTNDGSFFVTYSGNKLNFYAGEQWTHFTTLEFPDLRDYLNSPCGRFMLCKSLIPVETDNKNSPNGACIYDILTGKKLVRIPLNRADFNQIMFGAGSHLIAMIEKKVMLYKAREFKEVIELCSDADSFSASPATKLVFTFRGQREAAPPRNAFYNTENGQPVHVVAAFNATSATATWHPKLALCCVIQNRIVKSCDQSSIIIYDLTNEASIGSFTEEIKGTVNSCAWDPSNKHIACIIATSSGRQLIIYDVDKQLTKVFQHPCGGVSNITFSPAGRFFICDDIKAQQPIVQFWDTEAGVIASKNNLEGVGRIEWDSSGAFVIISATPSPGGPSWFAIYLLDGNQVCKERVTNVGRVLWRPRAGEALLTKEDLDAIDKEAEEIVEKSTKFGTIDLKAKEDDAKAAKIQNLQNWRRLAPKRTFGASSNKNDYTTIEFTDYKEF</sequence>
<evidence type="ECO:0000256" key="1">
    <source>
        <dbReference type="ARBA" id="ARBA00022490"/>
    </source>
</evidence>
<name>A2EIA0_TRIV3</name>
<dbReference type="GO" id="GO:0031369">
    <property type="term" value="F:translation initiation factor binding"/>
    <property type="evidence" value="ECO:0007669"/>
    <property type="project" value="InterPro"/>
</dbReference>
<evidence type="ECO:0000256" key="2">
    <source>
        <dbReference type="ARBA" id="ARBA00022540"/>
    </source>
</evidence>
<reference evidence="6" key="1">
    <citation type="submission" date="2006-10" db="EMBL/GenBank/DDBJ databases">
        <authorList>
            <person name="Amadeo P."/>
            <person name="Zhao Q."/>
            <person name="Wortman J."/>
            <person name="Fraser-Liggett C."/>
            <person name="Carlton J."/>
        </authorList>
    </citation>
    <scope>NUCLEOTIDE SEQUENCE</scope>
    <source>
        <strain evidence="6">G3</strain>
    </source>
</reference>
<keyword evidence="4" id="KW-0648">Protein biosynthesis</keyword>
<dbReference type="Gene3D" id="2.130.10.10">
    <property type="entry name" value="YVTN repeat-like/Quinoprotein amine dehydrogenase"/>
    <property type="match status" value="1"/>
</dbReference>
<dbReference type="GO" id="GO:0006413">
    <property type="term" value="P:translational initiation"/>
    <property type="evidence" value="ECO:0000318"/>
    <property type="project" value="GO_Central"/>
</dbReference>
<dbReference type="SMR" id="A2EIA0"/>
<feature type="domain" description="Translation initiation factor beta propellor-like" evidence="5">
    <location>
        <begin position="335"/>
        <end position="517"/>
    </location>
</feature>
<keyword evidence="3" id="KW-0694">RNA-binding</keyword>
<keyword evidence="2" id="KW-0396">Initiation factor</keyword>
<proteinExistence type="predicted"/>
<evidence type="ECO:0000259" key="5">
    <source>
        <dbReference type="Pfam" id="PF08662"/>
    </source>
</evidence>